<keyword evidence="2" id="KW-1185">Reference proteome</keyword>
<proteinExistence type="predicted"/>
<dbReference type="EMBL" id="WJXA01000004">
    <property type="protein sequence ID" value="KAF7145412.1"/>
    <property type="molecule type" value="Genomic_DNA"/>
</dbReference>
<accession>A0A834H337</accession>
<gene>
    <name evidence="1" type="ORF">RHSIM_Rhsim04G0075200</name>
</gene>
<dbReference type="Proteomes" id="UP000626092">
    <property type="component" value="Unassembled WGS sequence"/>
</dbReference>
<reference evidence="1" key="1">
    <citation type="submission" date="2019-11" db="EMBL/GenBank/DDBJ databases">
        <authorList>
            <person name="Liu Y."/>
            <person name="Hou J."/>
            <person name="Li T.-Q."/>
            <person name="Guan C.-H."/>
            <person name="Wu X."/>
            <person name="Wu H.-Z."/>
            <person name="Ling F."/>
            <person name="Zhang R."/>
            <person name="Shi X.-G."/>
            <person name="Ren J.-P."/>
            <person name="Chen E.-F."/>
            <person name="Sun J.-M."/>
        </authorList>
    </citation>
    <scope>NUCLEOTIDE SEQUENCE</scope>
    <source>
        <strain evidence="1">Adult_tree_wgs_1</strain>
        <tissue evidence="1">Leaves</tissue>
    </source>
</reference>
<name>A0A834H337_RHOSS</name>
<sequence length="87" mass="9865">MAVSVSRRVFRSFGSLYGHHRFDYQRIPFCATDALYCHDSSDSASSVEIFNFGKNSLLSCLKTGFNLLSLVYKENIGESHFKDSDQD</sequence>
<evidence type="ECO:0000313" key="2">
    <source>
        <dbReference type="Proteomes" id="UP000626092"/>
    </source>
</evidence>
<protein>
    <submittedName>
        <fullName evidence="1">Uncharacterized protein</fullName>
    </submittedName>
</protein>
<organism evidence="1 2">
    <name type="scientific">Rhododendron simsii</name>
    <name type="common">Sims's rhododendron</name>
    <dbReference type="NCBI Taxonomy" id="118357"/>
    <lineage>
        <taxon>Eukaryota</taxon>
        <taxon>Viridiplantae</taxon>
        <taxon>Streptophyta</taxon>
        <taxon>Embryophyta</taxon>
        <taxon>Tracheophyta</taxon>
        <taxon>Spermatophyta</taxon>
        <taxon>Magnoliopsida</taxon>
        <taxon>eudicotyledons</taxon>
        <taxon>Gunneridae</taxon>
        <taxon>Pentapetalae</taxon>
        <taxon>asterids</taxon>
        <taxon>Ericales</taxon>
        <taxon>Ericaceae</taxon>
        <taxon>Ericoideae</taxon>
        <taxon>Rhodoreae</taxon>
        <taxon>Rhododendron</taxon>
    </lineage>
</organism>
<evidence type="ECO:0000313" key="1">
    <source>
        <dbReference type="EMBL" id="KAF7145412.1"/>
    </source>
</evidence>
<comment type="caution">
    <text evidence="1">The sequence shown here is derived from an EMBL/GenBank/DDBJ whole genome shotgun (WGS) entry which is preliminary data.</text>
</comment>
<dbReference type="AlphaFoldDB" id="A0A834H337"/>